<evidence type="ECO:0000313" key="3">
    <source>
        <dbReference type="EMBL" id="QBK89443.1"/>
    </source>
</evidence>
<sequence length="529" mass="63964">MRLSLPITDWPSDILLYIVEYFQNGEELLNYMLINNYIYKLIQNGEYFCNIEFRYGGYSIPNKIITLPRYIQIITFSRYLEKKMVEYLKGIDITNIRKILIYEYKYDMVNLGKKFEIDKWNNIEVKMKLIKCISIKHHIWYEFREHRWREISKKLSKILKGYEELFYDEKFEELLDSKMHLLGFENGVYDFKMKCFRDGVPNDYITLSVGYDYEEFTMNHKYIKTIYEFISKILPNKSMMEYILTIFSTFLNGYKESQHIFFWTKNGLDGESIMLLFAKIIFGDYFGTAPPRIIINKQRRDNNLFLIQVKNRKKHLVKIQELNQNYEINSGAVKEFMFSDMIYFKSLHGKEISYQQQYKALFVFNNLPYISPNDGGIWKRMRVIDIDKNGLYDKNSSTYQHLKEKMEKLKGIFIWLLIHKYYKIYKKDMIYGWGVYEPEIARSSCRKYRNKCEILPDFLNNYLEVTENPKDIINLSTVYNDFKRWFQTTITHKRAKRLSRNEFAEYLENHCYCCKIIHGEIIGVKINQK</sequence>
<dbReference type="Pfam" id="PF08706">
    <property type="entry name" value="D5_N"/>
    <property type="match status" value="1"/>
</dbReference>
<proteinExistence type="predicted"/>
<evidence type="ECO:0000256" key="1">
    <source>
        <dbReference type="ARBA" id="ARBA00022801"/>
    </source>
</evidence>
<protein>
    <submittedName>
        <fullName evidence="3">D5-like helicase-primase</fullName>
    </submittedName>
</protein>
<keyword evidence="3" id="KW-0547">Nucleotide-binding</keyword>
<organism evidence="3">
    <name type="scientific">Mimivirus LCMiAC02</name>
    <dbReference type="NCBI Taxonomy" id="2506609"/>
    <lineage>
        <taxon>Viruses</taxon>
        <taxon>Varidnaviria</taxon>
        <taxon>Bamfordvirae</taxon>
        <taxon>Nucleocytoviricota</taxon>
        <taxon>Megaviricetes</taxon>
        <taxon>Imitervirales</taxon>
        <taxon>Mimiviridae</taxon>
        <taxon>Klosneuvirinae</taxon>
    </lineage>
</organism>
<dbReference type="InterPro" id="IPR014818">
    <property type="entry name" value="Phage/plasmid_primase_P4_C"/>
</dbReference>
<keyword evidence="3" id="KW-0067">ATP-binding</keyword>
<gene>
    <name evidence="3" type="ORF">LCMiAC02_05380</name>
</gene>
<dbReference type="GO" id="GO:0004386">
    <property type="term" value="F:helicase activity"/>
    <property type="evidence" value="ECO:0007669"/>
    <property type="project" value="UniProtKB-KW"/>
</dbReference>
<reference evidence="3" key="1">
    <citation type="journal article" date="2019" name="MBio">
        <title>Virus Genomes from Deep Sea Sediments Expand the Ocean Megavirome and Support Independent Origins of Viral Gigantism.</title>
        <authorList>
            <person name="Backstrom D."/>
            <person name="Yutin N."/>
            <person name="Jorgensen S.L."/>
            <person name="Dharamshi J."/>
            <person name="Homa F."/>
            <person name="Zaremba-Niedwiedzka K."/>
            <person name="Spang A."/>
            <person name="Wolf Y.I."/>
            <person name="Koonin E.V."/>
            <person name="Ettema T.J."/>
        </authorList>
    </citation>
    <scope>NUCLEOTIDE SEQUENCE</scope>
</reference>
<name>A0A481Z1B6_9VIRU</name>
<dbReference type="PANTHER" id="PTHR35372">
    <property type="entry name" value="ATP BINDING PROTEIN-RELATED"/>
    <property type="match status" value="1"/>
</dbReference>
<dbReference type="InterPro" id="IPR051620">
    <property type="entry name" value="ORF904-like_C"/>
</dbReference>
<dbReference type="GO" id="GO:0016787">
    <property type="term" value="F:hydrolase activity"/>
    <property type="evidence" value="ECO:0007669"/>
    <property type="project" value="UniProtKB-KW"/>
</dbReference>
<dbReference type="PANTHER" id="PTHR35372:SF2">
    <property type="entry name" value="SF3 HELICASE DOMAIN-CONTAINING PROTEIN"/>
    <property type="match status" value="1"/>
</dbReference>
<feature type="domain" description="Bacteriophage/plasmid primase P4 C-terminal" evidence="2">
    <location>
        <begin position="151"/>
        <end position="225"/>
    </location>
</feature>
<dbReference type="EMBL" id="MK500422">
    <property type="protein sequence ID" value="QBK89443.1"/>
    <property type="molecule type" value="Genomic_DNA"/>
</dbReference>
<keyword evidence="1" id="KW-0378">Hydrolase</keyword>
<accession>A0A481Z1B6</accession>
<evidence type="ECO:0000259" key="2">
    <source>
        <dbReference type="Pfam" id="PF08706"/>
    </source>
</evidence>
<keyword evidence="3" id="KW-0347">Helicase</keyword>